<organism evidence="1 2">
    <name type="scientific">Seohaeicola saemankumensis</name>
    <dbReference type="NCBI Taxonomy" id="481181"/>
    <lineage>
        <taxon>Bacteria</taxon>
        <taxon>Pseudomonadati</taxon>
        <taxon>Pseudomonadota</taxon>
        <taxon>Alphaproteobacteria</taxon>
        <taxon>Rhodobacterales</taxon>
        <taxon>Roseobacteraceae</taxon>
        <taxon>Seohaeicola</taxon>
    </lineage>
</organism>
<dbReference type="RefSeq" id="WP_380790201.1">
    <property type="nucleotide sequence ID" value="NZ_JBHTKR010000003.1"/>
</dbReference>
<name>A0ABW3TBJ4_9RHOB</name>
<dbReference type="Proteomes" id="UP001597151">
    <property type="component" value="Unassembled WGS sequence"/>
</dbReference>
<accession>A0ABW3TBJ4</accession>
<dbReference type="EMBL" id="JBHTKR010000003">
    <property type="protein sequence ID" value="MFD1194565.1"/>
    <property type="molecule type" value="Genomic_DNA"/>
</dbReference>
<protein>
    <submittedName>
        <fullName evidence="1">Uncharacterized protein</fullName>
    </submittedName>
</protein>
<reference evidence="2" key="1">
    <citation type="journal article" date="2019" name="Int. J. Syst. Evol. Microbiol.">
        <title>The Global Catalogue of Microorganisms (GCM) 10K type strain sequencing project: providing services to taxonomists for standard genome sequencing and annotation.</title>
        <authorList>
            <consortium name="The Broad Institute Genomics Platform"/>
            <consortium name="The Broad Institute Genome Sequencing Center for Infectious Disease"/>
            <person name="Wu L."/>
            <person name="Ma J."/>
        </authorList>
    </citation>
    <scope>NUCLEOTIDE SEQUENCE [LARGE SCALE GENOMIC DNA]</scope>
    <source>
        <strain evidence="2">CCUG 55328</strain>
    </source>
</reference>
<keyword evidence="2" id="KW-1185">Reference proteome</keyword>
<proteinExistence type="predicted"/>
<sequence length="116" mass="13067">MTTFLSRELRDGLAAARKLAQKRKSRLRIDVDGKTYPVLRVWNGGFAMDLDDAPHLRGLVDLYDGGRHLSHCLIVASEAREDEMWFDFKRSTLVADHAALDFARDEAAPVALIARD</sequence>
<gene>
    <name evidence="1" type="ORF">ACFQ3C_07775</name>
</gene>
<evidence type="ECO:0000313" key="2">
    <source>
        <dbReference type="Proteomes" id="UP001597151"/>
    </source>
</evidence>
<comment type="caution">
    <text evidence="1">The sequence shown here is derived from an EMBL/GenBank/DDBJ whole genome shotgun (WGS) entry which is preliminary data.</text>
</comment>
<evidence type="ECO:0000313" key="1">
    <source>
        <dbReference type="EMBL" id="MFD1194565.1"/>
    </source>
</evidence>